<dbReference type="AlphaFoldDB" id="A0A5C3NDJ5"/>
<evidence type="ECO:0000313" key="2">
    <source>
        <dbReference type="Proteomes" id="UP000305948"/>
    </source>
</evidence>
<sequence>MLPEMLEGPPKHWIECYTSNCITEKHVDAIILYLKKKGLILGDGKCTLSWRDFPNKPSELYEKKSTGEGDGSALTGCRKEAAIFRALGPIINTITEVHLSDLPQASCQYKAELYSTESEVSGPQHRVDGYLGLFNSTSPPIVKGPRVATSDVAINFGFKCKNSATEISDISIEDCDVCFWYSSRSHSAISTPLDLLNVHALVEALSSLIFSEVDDLGYDADVKQIIEQDQICYVYQLKNCFFKTMRCRDEYDLFFSGRATRVWEVIEIKGNHDTSTLPGAQPSVLRDVWLDHGSSMESEIQEKIFEHCNELEKKFPSDDDDRLHSVNKETKKELRQMLADGMYRELFLTINANY</sequence>
<gene>
    <name evidence="1" type="ORF">OE88DRAFT_1733184</name>
</gene>
<name>A0A5C3NDJ5_9AGAM</name>
<dbReference type="EMBL" id="ML213506">
    <property type="protein sequence ID" value="TFK54536.1"/>
    <property type="molecule type" value="Genomic_DNA"/>
</dbReference>
<proteinExistence type="predicted"/>
<keyword evidence="2" id="KW-1185">Reference proteome</keyword>
<accession>A0A5C3NDJ5</accession>
<evidence type="ECO:0000313" key="1">
    <source>
        <dbReference type="EMBL" id="TFK54536.1"/>
    </source>
</evidence>
<reference evidence="1 2" key="1">
    <citation type="journal article" date="2019" name="Nat. Ecol. Evol.">
        <title>Megaphylogeny resolves global patterns of mushroom evolution.</title>
        <authorList>
            <person name="Varga T."/>
            <person name="Krizsan K."/>
            <person name="Foldi C."/>
            <person name="Dima B."/>
            <person name="Sanchez-Garcia M."/>
            <person name="Sanchez-Ramirez S."/>
            <person name="Szollosi G.J."/>
            <person name="Szarkandi J.G."/>
            <person name="Papp V."/>
            <person name="Albert L."/>
            <person name="Andreopoulos W."/>
            <person name="Angelini C."/>
            <person name="Antonin V."/>
            <person name="Barry K.W."/>
            <person name="Bougher N.L."/>
            <person name="Buchanan P."/>
            <person name="Buyck B."/>
            <person name="Bense V."/>
            <person name="Catcheside P."/>
            <person name="Chovatia M."/>
            <person name="Cooper J."/>
            <person name="Damon W."/>
            <person name="Desjardin D."/>
            <person name="Finy P."/>
            <person name="Geml J."/>
            <person name="Haridas S."/>
            <person name="Hughes K."/>
            <person name="Justo A."/>
            <person name="Karasinski D."/>
            <person name="Kautmanova I."/>
            <person name="Kiss B."/>
            <person name="Kocsube S."/>
            <person name="Kotiranta H."/>
            <person name="LaButti K.M."/>
            <person name="Lechner B.E."/>
            <person name="Liimatainen K."/>
            <person name="Lipzen A."/>
            <person name="Lukacs Z."/>
            <person name="Mihaltcheva S."/>
            <person name="Morgado L.N."/>
            <person name="Niskanen T."/>
            <person name="Noordeloos M.E."/>
            <person name="Ohm R.A."/>
            <person name="Ortiz-Santana B."/>
            <person name="Ovrebo C."/>
            <person name="Racz N."/>
            <person name="Riley R."/>
            <person name="Savchenko A."/>
            <person name="Shiryaev A."/>
            <person name="Soop K."/>
            <person name="Spirin V."/>
            <person name="Szebenyi C."/>
            <person name="Tomsovsky M."/>
            <person name="Tulloss R.E."/>
            <person name="Uehling J."/>
            <person name="Grigoriev I.V."/>
            <person name="Vagvolgyi C."/>
            <person name="Papp T."/>
            <person name="Martin F.M."/>
            <person name="Miettinen O."/>
            <person name="Hibbett D.S."/>
            <person name="Nagy L.G."/>
        </authorList>
    </citation>
    <scope>NUCLEOTIDE SEQUENCE [LARGE SCALE GENOMIC DNA]</scope>
    <source>
        <strain evidence="1 2">OMC1185</strain>
    </source>
</reference>
<dbReference type="Proteomes" id="UP000305948">
    <property type="component" value="Unassembled WGS sequence"/>
</dbReference>
<organism evidence="1 2">
    <name type="scientific">Heliocybe sulcata</name>
    <dbReference type="NCBI Taxonomy" id="5364"/>
    <lineage>
        <taxon>Eukaryota</taxon>
        <taxon>Fungi</taxon>
        <taxon>Dikarya</taxon>
        <taxon>Basidiomycota</taxon>
        <taxon>Agaricomycotina</taxon>
        <taxon>Agaricomycetes</taxon>
        <taxon>Gloeophyllales</taxon>
        <taxon>Gloeophyllaceae</taxon>
        <taxon>Heliocybe</taxon>
    </lineage>
</organism>
<dbReference type="OrthoDB" id="2748442at2759"/>
<protein>
    <submittedName>
        <fullName evidence="1">Uncharacterized protein</fullName>
    </submittedName>
</protein>